<proteinExistence type="predicted"/>
<sequence>MQTLTTAIRPLVIHGDSQRLWSQKSSKRWNKYMKGASAMYAYHRLLSSLRRLLSCFAYLGLEAEIHRP</sequence>
<dbReference type="AlphaFoldDB" id="A0A5N6E8F9"/>
<organism evidence="1 2">
    <name type="scientific">Aspergillus novoparasiticus</name>
    <dbReference type="NCBI Taxonomy" id="986946"/>
    <lineage>
        <taxon>Eukaryota</taxon>
        <taxon>Fungi</taxon>
        <taxon>Dikarya</taxon>
        <taxon>Ascomycota</taxon>
        <taxon>Pezizomycotina</taxon>
        <taxon>Eurotiomycetes</taxon>
        <taxon>Eurotiomycetidae</taxon>
        <taxon>Eurotiales</taxon>
        <taxon>Aspergillaceae</taxon>
        <taxon>Aspergillus</taxon>
        <taxon>Aspergillus subgen. Circumdati</taxon>
    </lineage>
</organism>
<evidence type="ECO:0000313" key="1">
    <source>
        <dbReference type="EMBL" id="KAB8212700.1"/>
    </source>
</evidence>
<protein>
    <submittedName>
        <fullName evidence="1">Uncharacterized protein</fullName>
    </submittedName>
</protein>
<reference evidence="1 2" key="1">
    <citation type="submission" date="2019-04" db="EMBL/GenBank/DDBJ databases">
        <title>Fungal friends and foes A comparative genomics study of 23 Aspergillus species from section Flavi.</title>
        <authorList>
            <consortium name="DOE Joint Genome Institute"/>
            <person name="Kjaerbolling I."/>
            <person name="Vesth T.C."/>
            <person name="Frisvad J.C."/>
            <person name="Nybo J.L."/>
            <person name="Theobald S."/>
            <person name="Kildgaard S."/>
            <person name="Petersen T.I."/>
            <person name="Kuo A."/>
            <person name="Sato A."/>
            <person name="Lyhne E.K."/>
            <person name="Kogle M.E."/>
            <person name="Wiebenga A."/>
            <person name="Kun R.S."/>
            <person name="Lubbers R.J."/>
            <person name="Makela M.R."/>
            <person name="Barry K."/>
            <person name="Chovatia M."/>
            <person name="Clum A."/>
            <person name="Daum C."/>
            <person name="Haridas S."/>
            <person name="He G."/>
            <person name="LaButti K."/>
            <person name="Lipzen A."/>
            <person name="Mondo S."/>
            <person name="Pangilinan J."/>
            <person name="Riley R."/>
            <person name="Salamov A."/>
            <person name="Simmons B.A."/>
            <person name="Magnuson J.K."/>
            <person name="Henrissat B."/>
            <person name="Mortensen U.H."/>
            <person name="Larsen T.O."/>
            <person name="De vries R.P."/>
            <person name="Grigoriev I.V."/>
            <person name="Machida M."/>
            <person name="Baker S.E."/>
            <person name="Andersen M.R."/>
        </authorList>
    </citation>
    <scope>NUCLEOTIDE SEQUENCE [LARGE SCALE GENOMIC DNA]</scope>
    <source>
        <strain evidence="1 2">CBS 126849</strain>
    </source>
</reference>
<keyword evidence="2" id="KW-1185">Reference proteome</keyword>
<name>A0A5N6E8F9_9EURO</name>
<dbReference type="Proteomes" id="UP000326799">
    <property type="component" value="Unassembled WGS sequence"/>
</dbReference>
<dbReference type="EMBL" id="ML734000">
    <property type="protein sequence ID" value="KAB8212700.1"/>
    <property type="molecule type" value="Genomic_DNA"/>
</dbReference>
<gene>
    <name evidence="1" type="ORF">BDV33DRAFT_186288</name>
</gene>
<accession>A0A5N6E8F9</accession>
<evidence type="ECO:0000313" key="2">
    <source>
        <dbReference type="Proteomes" id="UP000326799"/>
    </source>
</evidence>